<keyword evidence="1" id="KW-1133">Transmembrane helix</keyword>
<dbReference type="AlphaFoldDB" id="A0A0B2W3K5"/>
<protein>
    <submittedName>
        <fullName evidence="2">Uncharacterized protein</fullName>
    </submittedName>
</protein>
<reference evidence="2 3" key="1">
    <citation type="submission" date="2014-11" db="EMBL/GenBank/DDBJ databases">
        <title>Genetic blueprint of the zoonotic pathogen Toxocara canis.</title>
        <authorList>
            <person name="Zhu X.-Q."/>
            <person name="Korhonen P.K."/>
            <person name="Cai H."/>
            <person name="Young N.D."/>
            <person name="Nejsum P."/>
            <person name="von Samson-Himmelstjerna G."/>
            <person name="Boag P.R."/>
            <person name="Tan P."/>
            <person name="Li Q."/>
            <person name="Min J."/>
            <person name="Yang Y."/>
            <person name="Wang X."/>
            <person name="Fang X."/>
            <person name="Hall R.S."/>
            <person name="Hofmann A."/>
            <person name="Sternberg P.W."/>
            <person name="Jex A.R."/>
            <person name="Gasser R.B."/>
        </authorList>
    </citation>
    <scope>NUCLEOTIDE SEQUENCE [LARGE SCALE GENOMIC DNA]</scope>
    <source>
        <strain evidence="2">PN_DK_2014</strain>
    </source>
</reference>
<evidence type="ECO:0000256" key="1">
    <source>
        <dbReference type="SAM" id="Phobius"/>
    </source>
</evidence>
<comment type="caution">
    <text evidence="2">The sequence shown here is derived from an EMBL/GenBank/DDBJ whole genome shotgun (WGS) entry which is preliminary data.</text>
</comment>
<keyword evidence="1" id="KW-0472">Membrane</keyword>
<accession>A0A0B2W3K5</accession>
<keyword evidence="3" id="KW-1185">Reference proteome</keyword>
<feature type="transmembrane region" description="Helical" evidence="1">
    <location>
        <begin position="72"/>
        <end position="91"/>
    </location>
</feature>
<organism evidence="2 3">
    <name type="scientific">Toxocara canis</name>
    <name type="common">Canine roundworm</name>
    <dbReference type="NCBI Taxonomy" id="6265"/>
    <lineage>
        <taxon>Eukaryota</taxon>
        <taxon>Metazoa</taxon>
        <taxon>Ecdysozoa</taxon>
        <taxon>Nematoda</taxon>
        <taxon>Chromadorea</taxon>
        <taxon>Rhabditida</taxon>
        <taxon>Spirurina</taxon>
        <taxon>Ascaridomorpha</taxon>
        <taxon>Ascaridoidea</taxon>
        <taxon>Toxocaridae</taxon>
        <taxon>Toxocara</taxon>
    </lineage>
</organism>
<gene>
    <name evidence="2" type="ORF">Tcan_08157</name>
</gene>
<proteinExistence type="predicted"/>
<keyword evidence="1" id="KW-0812">Transmembrane</keyword>
<dbReference type="EMBL" id="JPKZ01000337">
    <property type="protein sequence ID" value="KHN87745.1"/>
    <property type="molecule type" value="Genomic_DNA"/>
</dbReference>
<name>A0A0B2W3K5_TOXCA</name>
<evidence type="ECO:0000313" key="2">
    <source>
        <dbReference type="EMBL" id="KHN87745.1"/>
    </source>
</evidence>
<evidence type="ECO:0000313" key="3">
    <source>
        <dbReference type="Proteomes" id="UP000031036"/>
    </source>
</evidence>
<sequence length="134" mass="15057">MTVAAICLVSFAIVTVVAVLSRSKQISKVELQRQRLLLFVSAFSVLLVAIPSCLSVLSAWKLVYVSSTARGIFYCMYSIRSVLNLPIYIIFRDDFRQHLLSSTLSIARSWSISKSVQPAFVVAKKRKFTWCCSL</sequence>
<feature type="transmembrane region" description="Helical" evidence="1">
    <location>
        <begin position="37"/>
        <end position="60"/>
    </location>
</feature>
<dbReference type="Proteomes" id="UP000031036">
    <property type="component" value="Unassembled WGS sequence"/>
</dbReference>